<organism evidence="16 17">
    <name type="scientific">Daphnia magna</name>
    <dbReference type="NCBI Taxonomy" id="35525"/>
    <lineage>
        <taxon>Eukaryota</taxon>
        <taxon>Metazoa</taxon>
        <taxon>Ecdysozoa</taxon>
        <taxon>Arthropoda</taxon>
        <taxon>Crustacea</taxon>
        <taxon>Branchiopoda</taxon>
        <taxon>Diplostraca</taxon>
        <taxon>Cladocera</taxon>
        <taxon>Anomopoda</taxon>
        <taxon>Daphniidae</taxon>
        <taxon>Daphnia</taxon>
    </lineage>
</organism>
<gene>
    <name evidence="16" type="ORF">APZ42_019006</name>
</gene>
<dbReference type="InterPro" id="IPR055073">
    <property type="entry name" value="NOMO1-like_9th"/>
</dbReference>
<evidence type="ECO:0000256" key="2">
    <source>
        <dbReference type="ARBA" id="ARBA00022692"/>
    </source>
</evidence>
<dbReference type="InterPro" id="IPR056191">
    <property type="entry name" value="NOMO_12th"/>
</dbReference>
<feature type="domain" description="NOMO-like ninth beta-sandwich" evidence="11">
    <location>
        <begin position="974"/>
        <end position="1053"/>
    </location>
</feature>
<protein>
    <submittedName>
        <fullName evidence="16">Putative Nodal modulator 2</fullName>
    </submittedName>
</protein>
<dbReference type="Pfam" id="PF19038">
    <property type="entry name" value="Fuz_longin_3"/>
    <property type="match status" value="1"/>
</dbReference>
<dbReference type="GO" id="GO:0030246">
    <property type="term" value="F:carbohydrate binding"/>
    <property type="evidence" value="ECO:0007669"/>
    <property type="project" value="InterPro"/>
</dbReference>
<evidence type="ECO:0000256" key="4">
    <source>
        <dbReference type="ARBA" id="ARBA00022824"/>
    </source>
</evidence>
<dbReference type="Pfam" id="PF22898">
    <property type="entry name" value="NOMO1-like_1st"/>
    <property type="match status" value="1"/>
</dbReference>
<feature type="domain" description="NOMO second beta-sandwich" evidence="12">
    <location>
        <begin position="345"/>
        <end position="433"/>
    </location>
</feature>
<dbReference type="InterPro" id="IPR056190">
    <property type="entry name" value="NOMO_5th"/>
</dbReference>
<dbReference type="Pfam" id="PF23192">
    <property type="entry name" value="NOMO_12th"/>
    <property type="match status" value="1"/>
</dbReference>
<dbReference type="SUPFAM" id="SSF49452">
    <property type="entry name" value="Starch-binding domain-like"/>
    <property type="match status" value="3"/>
</dbReference>
<comment type="subcellular location">
    <subcellularLocation>
        <location evidence="1">Endoplasmic reticulum membrane</location>
        <topology evidence="1">Single-pass type I membrane protein</topology>
    </subcellularLocation>
</comment>
<comment type="caution">
    <text evidence="16">The sequence shown here is derived from an EMBL/GenBank/DDBJ whole genome shotgun (WGS) entry which is preliminary data.</text>
</comment>
<feature type="region of interest" description="Disordered" evidence="7">
    <location>
        <begin position="1398"/>
        <end position="1437"/>
    </location>
</feature>
<evidence type="ECO:0000259" key="12">
    <source>
        <dbReference type="Pfam" id="PF22904"/>
    </source>
</evidence>
<evidence type="ECO:0000259" key="14">
    <source>
        <dbReference type="Pfam" id="PF23192"/>
    </source>
</evidence>
<name>A0A164YLF3_9CRUS</name>
<keyword evidence="17" id="KW-1185">Reference proteome</keyword>
<dbReference type="Gene3D" id="2.60.40.10">
    <property type="entry name" value="Immunoglobulins"/>
    <property type="match status" value="1"/>
</dbReference>
<evidence type="ECO:0000256" key="6">
    <source>
        <dbReference type="ARBA" id="ARBA00023136"/>
    </source>
</evidence>
<evidence type="ECO:0000313" key="17">
    <source>
        <dbReference type="Proteomes" id="UP000076858"/>
    </source>
</evidence>
<evidence type="ECO:0000259" key="11">
    <source>
        <dbReference type="Pfam" id="PF22902"/>
    </source>
</evidence>
<dbReference type="InterPro" id="IPR013784">
    <property type="entry name" value="Carb-bd-like_fold"/>
</dbReference>
<dbReference type="InterPro" id="IPR043970">
    <property type="entry name" value="FUZ/MON1/HPS1_longin_3"/>
</dbReference>
<keyword evidence="3" id="KW-0732">Signal</keyword>
<evidence type="ECO:0000259" key="13">
    <source>
        <dbReference type="Pfam" id="PF23141"/>
    </source>
</evidence>
<dbReference type="InterPro" id="IPR013783">
    <property type="entry name" value="Ig-like_fold"/>
</dbReference>
<evidence type="ECO:0000256" key="7">
    <source>
        <dbReference type="SAM" id="MobiDB-lite"/>
    </source>
</evidence>
<evidence type="ECO:0000256" key="5">
    <source>
        <dbReference type="ARBA" id="ARBA00022989"/>
    </source>
</evidence>
<evidence type="ECO:0000256" key="8">
    <source>
        <dbReference type="SAM" id="Phobius"/>
    </source>
</evidence>
<dbReference type="EMBL" id="LRGB01000872">
    <property type="protein sequence ID" value="KZS15370.1"/>
    <property type="molecule type" value="Genomic_DNA"/>
</dbReference>
<dbReference type="Pfam" id="PF23141">
    <property type="entry name" value="Ig_NOMO"/>
    <property type="match status" value="1"/>
</dbReference>
<evidence type="ECO:0000259" key="10">
    <source>
        <dbReference type="Pfam" id="PF22898"/>
    </source>
</evidence>
<evidence type="ECO:0000259" key="15">
    <source>
        <dbReference type="Pfam" id="PF23194"/>
    </source>
</evidence>
<dbReference type="GO" id="GO:0016192">
    <property type="term" value="P:vesicle-mediated transport"/>
    <property type="evidence" value="ECO:0007669"/>
    <property type="project" value="InterPro"/>
</dbReference>
<feature type="domain" description="FUZ/MON1/HPS1 third Longin" evidence="9">
    <location>
        <begin position="87"/>
        <end position="229"/>
    </location>
</feature>
<keyword evidence="6 8" id="KW-0472">Membrane</keyword>
<reference evidence="16 17" key="1">
    <citation type="submission" date="2016-03" db="EMBL/GenBank/DDBJ databases">
        <title>EvidentialGene: Evidence-directed Construction of Genes on Genomes.</title>
        <authorList>
            <person name="Gilbert D.G."/>
            <person name="Choi J.-H."/>
            <person name="Mockaitis K."/>
            <person name="Colbourne J."/>
            <person name="Pfrender M."/>
        </authorList>
    </citation>
    <scope>NUCLEOTIDE SEQUENCE [LARGE SCALE GENOMIC DNA]</scope>
    <source>
        <strain evidence="16 17">Xinb3</strain>
        <tissue evidence="16">Complete organism</tissue>
    </source>
</reference>
<dbReference type="Proteomes" id="UP000076858">
    <property type="component" value="Unassembled WGS sequence"/>
</dbReference>
<evidence type="ECO:0000256" key="1">
    <source>
        <dbReference type="ARBA" id="ARBA00004115"/>
    </source>
</evidence>
<feature type="domain" description="NOMO C-terminal transthyretin-like" evidence="14">
    <location>
        <begin position="1241"/>
        <end position="1335"/>
    </location>
</feature>
<feature type="compositionally biased region" description="Basic residues" evidence="7">
    <location>
        <begin position="1427"/>
        <end position="1437"/>
    </location>
</feature>
<dbReference type="InterPro" id="IPR055075">
    <property type="entry name" value="NOMO-like_N"/>
</dbReference>
<sequence length="1437" mass="158302">MTYKPNQRHQWCESLIWRPEQSHNQSAMSAFCRQILRGYEAVCLNPSLLYAAVELVSRVIDDIQLSIPIESLSQPCRLTPLLNIYPGLVHFVLIDRKNHRMISPNLPLERDDSTFGNMWKIFHTSLEWLNEGMHNLLWNDKQLCYSHAIWIEDEANKKLQWRPNWDIQTGTFGYPSLIGSGFYENLMKGGLEDEEADPTHYFQFFCIHLAITSPSIIVEQSERLANYLKRFIYPSVVFLVTCFFIHTFAEEDFLGCGGFVQVDKAVGLDLSKVEIRLYTKQGNLKYHTDCAPNNGYYFIPIYDKGEYVIKVVSPNGWSFKPSSFPVNIDRETDWCSQGKDINFVFQGFSINGKVISHGRSSGPAGVKLQLLADDTNDVLQSILSEKQGEFSFKNIAPGKYLVRASHPEWRLSSSEVKINVQSDSQSIVEGLVILGYPVEGQVISEGEPIQNVIFSLYSRDEDATSHCGLDAPSVSSPVQDDSGWNLVCQTSSDLKGQFHFPVVQPGHYKIVPLYQGENIRFDITPATFDFDVEDSRLIMTQKFEVQGFRVSGRVLEHSSGSGLVGAKVYLNDKQVAITGDEGSYNLENIKTGMYRLTAESDHSGFERLSVRISPNTPSLPDIVASSYRVCGQIELSDLAVGPKARQVIFIPTSVKDSSAEPVLLSTDDTGVFCQLLKPGTYKLEPMALESEVAAGLKFVPASHKIVVKQEALSGFSFSQFRASIRGKIMVIGTASNVPVRLTSVSQPTRLVQPVEAIAGADGTFEFSQLLPGKYRLSVSQDDWCWKSKTIDVELVDSDQSDLVFEQTGFAFAISSSHEVDLTFTVDGEGSDELLTVKAGVSKHCLPRAGHYVFTPKSCHVFDAPSVEWNSDKPMLVHLKSVSHRVGVIVRSDHEVADLSVTATSSNGGTTPLVLESVEKPSENEYQHQFVFNAPSGETLQVVATAESLLFFPSTLSLTVGRECDDKAGTIIAQRGLYVSGSVRPAISDVEVTISGGRLSQPVTVETDSNGQYVYGPVNLDGHPILDLAATFTVEAKKRGYIVRPAKAFGDFIAEKLAEISVLVVDSATGQPLPSVLVAAAGGVGYRQNSQTGPDGRVTLSSLNPGEYFIKPVLKEYRFDPSSKLIEIEDGATVELQIKGERVAFSCFGSVTALNGEPEGSVSVEAVGTGPSHCAEYQEDATSEANGQFRIRGLLPGCEYTVRMKTGNGFNKNVERTLPLSTNVKVENSDVSGLRFSVIKAVNQADVVVTLDVLEPEHLRTIKLNLFREDQPGVVLQSLKLDNSPLVVLPVLPMDGRKYFIQLESNLGRHHFDYQMPELSFTANTSVQHLSMRFHPRRKTVDASETTQVSIRGVLVALLVGLAAYYREELGPFINRVLAVVNNALKPNRGGFAFGSGLSGASSSSGHPNNPVFSEQELALMDEGNNVTKKRVKPRRAQ</sequence>
<feature type="domain" description="NOMO seventh transthyretin-like" evidence="13">
    <location>
        <begin position="812"/>
        <end position="881"/>
    </location>
</feature>
<dbReference type="PANTHER" id="PTHR23303">
    <property type="entry name" value="CARBOXYPEPTIDASE REGULATORY REGION-CONTAINING"/>
    <property type="match status" value="1"/>
</dbReference>
<dbReference type="PANTHER" id="PTHR23303:SF14">
    <property type="entry name" value="BOS COMPLEX SUBUNIT NOMO1-RELATED"/>
    <property type="match status" value="1"/>
</dbReference>
<dbReference type="GO" id="GO:0005789">
    <property type="term" value="C:endoplasmic reticulum membrane"/>
    <property type="evidence" value="ECO:0007669"/>
    <property type="project" value="UniProtKB-SubCell"/>
</dbReference>
<dbReference type="SUPFAM" id="SSF49478">
    <property type="entry name" value="Cna protein B-type domain"/>
    <property type="match status" value="2"/>
</dbReference>
<keyword evidence="5 8" id="KW-1133">Transmembrane helix</keyword>
<evidence type="ECO:0000313" key="16">
    <source>
        <dbReference type="EMBL" id="KZS15370.1"/>
    </source>
</evidence>
<feature type="domain" description="NOMO-like N-terminal beta-sandwich" evidence="10">
    <location>
        <begin position="259"/>
        <end position="343"/>
    </location>
</feature>
<dbReference type="Gene3D" id="2.60.40.1120">
    <property type="entry name" value="Carboxypeptidase-like, regulatory domain"/>
    <property type="match status" value="3"/>
</dbReference>
<dbReference type="InterPro" id="IPR055074">
    <property type="entry name" value="NOMO1-3_2nd"/>
</dbReference>
<evidence type="ECO:0000259" key="9">
    <source>
        <dbReference type="Pfam" id="PF19038"/>
    </source>
</evidence>
<dbReference type="STRING" id="35525.A0A164YLF3"/>
<feature type="transmembrane region" description="Helical" evidence="8">
    <location>
        <begin position="231"/>
        <end position="249"/>
    </location>
</feature>
<keyword evidence="4" id="KW-0256">Endoplasmic reticulum</keyword>
<dbReference type="OrthoDB" id="10263633at2759"/>
<accession>A0A164YLF3</accession>
<dbReference type="InterPro" id="IPR056319">
    <property type="entry name" value="NOMO_7th"/>
</dbReference>
<proteinExistence type="predicted"/>
<feature type="domain" description="NOMO fifth transthyretin-like" evidence="15">
    <location>
        <begin position="628"/>
        <end position="717"/>
    </location>
</feature>
<dbReference type="Pfam" id="PF22902">
    <property type="entry name" value="NOMO1-like_9th"/>
    <property type="match status" value="1"/>
</dbReference>
<keyword evidence="2 8" id="KW-0812">Transmembrane</keyword>
<dbReference type="Pfam" id="PF22904">
    <property type="entry name" value="NOMO1-like_2nd"/>
    <property type="match status" value="1"/>
</dbReference>
<evidence type="ECO:0000256" key="3">
    <source>
        <dbReference type="ARBA" id="ARBA00022729"/>
    </source>
</evidence>
<dbReference type="Pfam" id="PF23194">
    <property type="entry name" value="NOMO_5th"/>
    <property type="match status" value="1"/>
</dbReference>
<dbReference type="InterPro" id="IPR051417">
    <property type="entry name" value="SDr/BOS_complex"/>
</dbReference>